<dbReference type="PANTHER" id="PTHR43464">
    <property type="entry name" value="METHYLTRANSFERASE"/>
    <property type="match status" value="1"/>
</dbReference>
<gene>
    <name evidence="5" type="ORF">B0T20DRAFT_490807</name>
</gene>
<dbReference type="Pfam" id="PF13489">
    <property type="entry name" value="Methyltransf_23"/>
    <property type="match status" value="1"/>
</dbReference>
<evidence type="ECO:0000256" key="1">
    <source>
        <dbReference type="ARBA" id="ARBA00022603"/>
    </source>
</evidence>
<protein>
    <submittedName>
        <fullName evidence="5">S-adenosyl-L-methionine-dependent methyltransferase</fullName>
    </submittedName>
</protein>
<comment type="caution">
    <text evidence="5">The sequence shown here is derived from an EMBL/GenBank/DDBJ whole genome shotgun (WGS) entry which is preliminary data.</text>
</comment>
<keyword evidence="2" id="KW-0808">Transferase</keyword>
<accession>A0AAE0NVS5</accession>
<dbReference type="GO" id="GO:0008168">
    <property type="term" value="F:methyltransferase activity"/>
    <property type="evidence" value="ECO:0007669"/>
    <property type="project" value="UniProtKB-KW"/>
</dbReference>
<dbReference type="Gene3D" id="3.40.50.150">
    <property type="entry name" value="Vaccinia Virus protein VP39"/>
    <property type="match status" value="1"/>
</dbReference>
<evidence type="ECO:0000256" key="4">
    <source>
        <dbReference type="SAM" id="MobiDB-lite"/>
    </source>
</evidence>
<organism evidence="5 6">
    <name type="scientific">Sordaria brevicollis</name>
    <dbReference type="NCBI Taxonomy" id="83679"/>
    <lineage>
        <taxon>Eukaryota</taxon>
        <taxon>Fungi</taxon>
        <taxon>Dikarya</taxon>
        <taxon>Ascomycota</taxon>
        <taxon>Pezizomycotina</taxon>
        <taxon>Sordariomycetes</taxon>
        <taxon>Sordariomycetidae</taxon>
        <taxon>Sordariales</taxon>
        <taxon>Sordariaceae</taxon>
        <taxon>Sordaria</taxon>
    </lineage>
</organism>
<dbReference type="CDD" id="cd02440">
    <property type="entry name" value="AdoMet_MTases"/>
    <property type="match status" value="1"/>
</dbReference>
<dbReference type="Proteomes" id="UP001281003">
    <property type="component" value="Unassembled WGS sequence"/>
</dbReference>
<dbReference type="GO" id="GO:0032259">
    <property type="term" value="P:methylation"/>
    <property type="evidence" value="ECO:0007669"/>
    <property type="project" value="UniProtKB-KW"/>
</dbReference>
<dbReference type="EMBL" id="JAUTDP010000015">
    <property type="protein sequence ID" value="KAK3388648.1"/>
    <property type="molecule type" value="Genomic_DNA"/>
</dbReference>
<evidence type="ECO:0000256" key="2">
    <source>
        <dbReference type="ARBA" id="ARBA00022679"/>
    </source>
</evidence>
<evidence type="ECO:0000313" key="6">
    <source>
        <dbReference type="Proteomes" id="UP001281003"/>
    </source>
</evidence>
<keyword evidence="1 5" id="KW-0489">Methyltransferase</keyword>
<evidence type="ECO:0000313" key="5">
    <source>
        <dbReference type="EMBL" id="KAK3388648.1"/>
    </source>
</evidence>
<reference evidence="5" key="1">
    <citation type="journal article" date="2023" name="Mol. Phylogenet. Evol.">
        <title>Genome-scale phylogeny and comparative genomics of the fungal order Sordariales.</title>
        <authorList>
            <person name="Hensen N."/>
            <person name="Bonometti L."/>
            <person name="Westerberg I."/>
            <person name="Brannstrom I.O."/>
            <person name="Guillou S."/>
            <person name="Cros-Aarteil S."/>
            <person name="Calhoun S."/>
            <person name="Haridas S."/>
            <person name="Kuo A."/>
            <person name="Mondo S."/>
            <person name="Pangilinan J."/>
            <person name="Riley R."/>
            <person name="LaButti K."/>
            <person name="Andreopoulos B."/>
            <person name="Lipzen A."/>
            <person name="Chen C."/>
            <person name="Yan M."/>
            <person name="Daum C."/>
            <person name="Ng V."/>
            <person name="Clum A."/>
            <person name="Steindorff A."/>
            <person name="Ohm R.A."/>
            <person name="Martin F."/>
            <person name="Silar P."/>
            <person name="Natvig D.O."/>
            <person name="Lalanne C."/>
            <person name="Gautier V."/>
            <person name="Ament-Velasquez S.L."/>
            <person name="Kruys A."/>
            <person name="Hutchinson M.I."/>
            <person name="Powell A.J."/>
            <person name="Barry K."/>
            <person name="Miller A.N."/>
            <person name="Grigoriev I.V."/>
            <person name="Debuchy R."/>
            <person name="Gladieux P."/>
            <person name="Hiltunen Thoren M."/>
            <person name="Johannesson H."/>
        </authorList>
    </citation>
    <scope>NUCLEOTIDE SEQUENCE</scope>
    <source>
        <strain evidence="5">FGSC 1904</strain>
    </source>
</reference>
<feature type="region of interest" description="Disordered" evidence="4">
    <location>
        <begin position="1"/>
        <end position="25"/>
    </location>
</feature>
<dbReference type="InterPro" id="IPR029063">
    <property type="entry name" value="SAM-dependent_MTases_sf"/>
</dbReference>
<reference evidence="5" key="2">
    <citation type="submission" date="2023-07" db="EMBL/GenBank/DDBJ databases">
        <authorList>
            <consortium name="Lawrence Berkeley National Laboratory"/>
            <person name="Haridas S."/>
            <person name="Hensen N."/>
            <person name="Bonometti L."/>
            <person name="Westerberg I."/>
            <person name="Brannstrom I.O."/>
            <person name="Guillou S."/>
            <person name="Cros-Aarteil S."/>
            <person name="Calhoun S."/>
            <person name="Kuo A."/>
            <person name="Mondo S."/>
            <person name="Pangilinan J."/>
            <person name="Riley R."/>
            <person name="LaButti K."/>
            <person name="Andreopoulos B."/>
            <person name="Lipzen A."/>
            <person name="Chen C."/>
            <person name="Yanf M."/>
            <person name="Daum C."/>
            <person name="Ng V."/>
            <person name="Clum A."/>
            <person name="Steindorff A."/>
            <person name="Ohm R."/>
            <person name="Martin F."/>
            <person name="Silar P."/>
            <person name="Natvig D."/>
            <person name="Lalanne C."/>
            <person name="Gautier V."/>
            <person name="Ament-velasquez S.L."/>
            <person name="Kruys A."/>
            <person name="Hutchinson M.I."/>
            <person name="Powell A.J."/>
            <person name="Barry K."/>
            <person name="Miller A.N."/>
            <person name="Grigoriev I.V."/>
            <person name="Debuchy R."/>
            <person name="Gladieux P."/>
            <person name="Thoren M.H."/>
            <person name="Johannesson H."/>
        </authorList>
    </citation>
    <scope>NUCLEOTIDE SEQUENCE</scope>
    <source>
        <strain evidence="5">FGSC 1904</strain>
    </source>
</reference>
<keyword evidence="6" id="KW-1185">Reference proteome</keyword>
<sequence length="301" mass="33572">MSSHEKQPQLSAPPTSDPYPRSTLNPLPNDTLFTTLCPSYETAFANNPAQDNSIVWLLSQLSSADTFPPPGRPWIHDSLPPHLQRKRILDIGSGTGRPVCSSLAEAGHSVLGIDNCPAMVDFARQNVASLYPDGRAEFLEADLRTFNPEEDDPFFQARAEALKAKGEVWGEEDPQGWYHAVTAHFSLIAGMNSQKEIKEVFRSVYGWLREGGLFVFGTAPMDVDGEVIEWMGKPVLCSSLTRSQVLEAMRGVGFEVEWEVTTRFKPKAVEAGIVKKKEEAEKVAEEEHLFVYAVKMWYPEE</sequence>
<keyword evidence="3" id="KW-0949">S-adenosyl-L-methionine</keyword>
<proteinExistence type="predicted"/>
<dbReference type="SUPFAM" id="SSF53335">
    <property type="entry name" value="S-adenosyl-L-methionine-dependent methyltransferases"/>
    <property type="match status" value="1"/>
</dbReference>
<evidence type="ECO:0000256" key="3">
    <source>
        <dbReference type="ARBA" id="ARBA00022691"/>
    </source>
</evidence>
<name>A0AAE0NVS5_SORBR</name>
<dbReference type="PANTHER" id="PTHR43464:SF19">
    <property type="entry name" value="UBIQUINONE BIOSYNTHESIS O-METHYLTRANSFERASE, MITOCHONDRIAL"/>
    <property type="match status" value="1"/>
</dbReference>
<dbReference type="AlphaFoldDB" id="A0AAE0NVS5"/>